<comment type="caution">
    <text evidence="8">The sequence shown here is derived from an EMBL/GenBank/DDBJ whole genome shotgun (WGS) entry which is preliminary data.</text>
</comment>
<dbReference type="InterPro" id="IPR036259">
    <property type="entry name" value="MFS_trans_sf"/>
</dbReference>
<reference evidence="8" key="1">
    <citation type="submission" date="2021-02" db="EMBL/GenBank/DDBJ databases">
        <title>PHA producing bacteria isolated from coastal sediment in Guangdong, Shenzhen.</title>
        <authorList>
            <person name="Zheng W."/>
            <person name="Yu S."/>
            <person name="Huang Y."/>
        </authorList>
    </citation>
    <scope>NUCLEOTIDE SEQUENCE</scope>
    <source>
        <strain evidence="8">TN14-10</strain>
    </source>
</reference>
<keyword evidence="5 6" id="KW-0472">Membrane</keyword>
<feature type="transmembrane region" description="Helical" evidence="6">
    <location>
        <begin position="49"/>
        <end position="69"/>
    </location>
</feature>
<dbReference type="InterPro" id="IPR011701">
    <property type="entry name" value="MFS"/>
</dbReference>
<protein>
    <submittedName>
        <fullName evidence="8">MFS transporter</fullName>
    </submittedName>
</protein>
<feature type="transmembrane region" description="Helical" evidence="6">
    <location>
        <begin position="265"/>
        <end position="285"/>
    </location>
</feature>
<feature type="transmembrane region" description="Helical" evidence="6">
    <location>
        <begin position="323"/>
        <end position="345"/>
    </location>
</feature>
<feature type="transmembrane region" description="Helical" evidence="6">
    <location>
        <begin position="76"/>
        <end position="96"/>
    </location>
</feature>
<evidence type="ECO:0000256" key="6">
    <source>
        <dbReference type="SAM" id="Phobius"/>
    </source>
</evidence>
<dbReference type="Pfam" id="PF07690">
    <property type="entry name" value="MFS_1"/>
    <property type="match status" value="1"/>
</dbReference>
<comment type="subcellular location">
    <subcellularLocation>
        <location evidence="1">Cell membrane</location>
        <topology evidence="1">Multi-pass membrane protein</topology>
    </subcellularLocation>
</comment>
<dbReference type="Gene3D" id="1.20.1250.20">
    <property type="entry name" value="MFS general substrate transporter like domains"/>
    <property type="match status" value="2"/>
</dbReference>
<dbReference type="GO" id="GO:0005886">
    <property type="term" value="C:plasma membrane"/>
    <property type="evidence" value="ECO:0007669"/>
    <property type="project" value="UniProtKB-SubCell"/>
</dbReference>
<feature type="transmembrane region" description="Helical" evidence="6">
    <location>
        <begin position="291"/>
        <end position="311"/>
    </location>
</feature>
<keyword evidence="2" id="KW-1003">Cell membrane</keyword>
<feature type="transmembrane region" description="Helical" evidence="6">
    <location>
        <begin position="351"/>
        <end position="370"/>
    </location>
</feature>
<dbReference type="PANTHER" id="PTHR43124:SF10">
    <property type="entry name" value="PURINE EFFLUX PUMP PBUE"/>
    <property type="match status" value="1"/>
</dbReference>
<sequence length="387" mass="39675">MTEVLQHRAAATAAAVLLSFIATGGFLILPLLVGAAATDFQLTEAQVGILATAVMGGAALSSAAALLWIRRVDWRRAVAASMLLILLAHFGCLYATGAEALALLLLLTGLGGGAAYSVALTVLADQAHAARYFGLSVAAQVTFQIVGMLLLPPFIADYGLVAVLALLLALNVAGLCLAWWLPAGGLVTPHLEGGRLLPGVPALLALLGCFLFFFNVGVVWAYIERMASAAGLSPEFIGLGLAIGVSFGIPGALMASWCGDRYGQVPPLVIGGVVMLASVALLAFALSGPGYIVALALYNFSWNFCLAFQYAAVNRVDDNGRSVAVAPAFHGFGAAVGPVVAAIFVTRESYLSVHLLAFAGIVGSVLLFALSVRTGVPHSAAAVQEAA</sequence>
<evidence type="ECO:0000313" key="9">
    <source>
        <dbReference type="Proteomes" id="UP000664303"/>
    </source>
</evidence>
<dbReference type="GO" id="GO:0022857">
    <property type="term" value="F:transmembrane transporter activity"/>
    <property type="evidence" value="ECO:0007669"/>
    <property type="project" value="InterPro"/>
</dbReference>
<name>A0A939DFL0_9GAMM</name>
<dbReference type="SUPFAM" id="SSF103473">
    <property type="entry name" value="MFS general substrate transporter"/>
    <property type="match status" value="1"/>
</dbReference>
<dbReference type="Proteomes" id="UP000664303">
    <property type="component" value="Unassembled WGS sequence"/>
</dbReference>
<gene>
    <name evidence="8" type="ORF">JYP50_12065</name>
</gene>
<dbReference type="EMBL" id="JAFKCZ010000008">
    <property type="protein sequence ID" value="MBN7797333.1"/>
    <property type="molecule type" value="Genomic_DNA"/>
</dbReference>
<dbReference type="InterPro" id="IPR050189">
    <property type="entry name" value="MFS_Efflux_Transporters"/>
</dbReference>
<dbReference type="PROSITE" id="PS50850">
    <property type="entry name" value="MFS"/>
    <property type="match status" value="1"/>
</dbReference>
<feature type="transmembrane region" description="Helical" evidence="6">
    <location>
        <begin position="202"/>
        <end position="223"/>
    </location>
</feature>
<organism evidence="8 9">
    <name type="scientific">Parahaliea mediterranea</name>
    <dbReference type="NCBI Taxonomy" id="651086"/>
    <lineage>
        <taxon>Bacteria</taxon>
        <taxon>Pseudomonadati</taxon>
        <taxon>Pseudomonadota</taxon>
        <taxon>Gammaproteobacteria</taxon>
        <taxon>Cellvibrionales</taxon>
        <taxon>Halieaceae</taxon>
        <taxon>Parahaliea</taxon>
    </lineage>
</organism>
<evidence type="ECO:0000256" key="5">
    <source>
        <dbReference type="ARBA" id="ARBA00023136"/>
    </source>
</evidence>
<feature type="domain" description="Major facilitator superfamily (MFS) profile" evidence="7">
    <location>
        <begin position="201"/>
        <end position="387"/>
    </location>
</feature>
<proteinExistence type="predicted"/>
<keyword evidence="4 6" id="KW-1133">Transmembrane helix</keyword>
<feature type="transmembrane region" description="Helical" evidence="6">
    <location>
        <begin position="235"/>
        <end position="258"/>
    </location>
</feature>
<dbReference type="PANTHER" id="PTHR43124">
    <property type="entry name" value="PURINE EFFLUX PUMP PBUE"/>
    <property type="match status" value="1"/>
</dbReference>
<accession>A0A939DFL0</accession>
<keyword evidence="3 6" id="KW-0812">Transmembrane</keyword>
<evidence type="ECO:0000256" key="3">
    <source>
        <dbReference type="ARBA" id="ARBA00022692"/>
    </source>
</evidence>
<evidence type="ECO:0000259" key="7">
    <source>
        <dbReference type="PROSITE" id="PS50850"/>
    </source>
</evidence>
<feature type="transmembrane region" description="Helical" evidence="6">
    <location>
        <begin position="158"/>
        <end position="181"/>
    </location>
</feature>
<dbReference type="InterPro" id="IPR020846">
    <property type="entry name" value="MFS_dom"/>
</dbReference>
<evidence type="ECO:0000256" key="1">
    <source>
        <dbReference type="ARBA" id="ARBA00004651"/>
    </source>
</evidence>
<keyword evidence="9" id="KW-1185">Reference proteome</keyword>
<evidence type="ECO:0000256" key="2">
    <source>
        <dbReference type="ARBA" id="ARBA00022475"/>
    </source>
</evidence>
<feature type="transmembrane region" description="Helical" evidence="6">
    <location>
        <begin position="102"/>
        <end position="123"/>
    </location>
</feature>
<evidence type="ECO:0000313" key="8">
    <source>
        <dbReference type="EMBL" id="MBN7797333.1"/>
    </source>
</evidence>
<evidence type="ECO:0000256" key="4">
    <source>
        <dbReference type="ARBA" id="ARBA00022989"/>
    </source>
</evidence>
<feature type="transmembrane region" description="Helical" evidence="6">
    <location>
        <begin position="12"/>
        <end position="37"/>
    </location>
</feature>
<dbReference type="AlphaFoldDB" id="A0A939DFL0"/>